<keyword evidence="1" id="KW-0472">Membrane</keyword>
<keyword evidence="1" id="KW-0812">Transmembrane</keyword>
<gene>
    <name evidence="3" type="ORF">NPE20_11570</name>
</gene>
<dbReference type="RefSeq" id="WP_256538804.1">
    <property type="nucleotide sequence ID" value="NZ_JANHOH010000002.1"/>
</dbReference>
<protein>
    <submittedName>
        <fullName evidence="3">YceI family protein</fullName>
    </submittedName>
</protein>
<dbReference type="Gene3D" id="2.40.128.110">
    <property type="entry name" value="Lipid/polyisoprenoid-binding, YceI-like"/>
    <property type="match status" value="1"/>
</dbReference>
<keyword evidence="4" id="KW-1185">Reference proteome</keyword>
<dbReference type="SMART" id="SM00867">
    <property type="entry name" value="YceI"/>
    <property type="match status" value="1"/>
</dbReference>
<evidence type="ECO:0000256" key="1">
    <source>
        <dbReference type="SAM" id="Phobius"/>
    </source>
</evidence>
<evidence type="ECO:0000259" key="2">
    <source>
        <dbReference type="SMART" id="SM00867"/>
    </source>
</evidence>
<accession>A0ABT1T1W6</accession>
<evidence type="ECO:0000313" key="3">
    <source>
        <dbReference type="EMBL" id="MCQ6958606.1"/>
    </source>
</evidence>
<comment type="caution">
    <text evidence="3">The sequence shown here is derived from an EMBL/GenBank/DDBJ whole genome shotgun (WGS) entry which is preliminary data.</text>
</comment>
<dbReference type="PROSITE" id="PS51257">
    <property type="entry name" value="PROKAR_LIPOPROTEIN"/>
    <property type="match status" value="1"/>
</dbReference>
<feature type="domain" description="Lipid/polyisoprenoid-binding YceI-like" evidence="2">
    <location>
        <begin position="45"/>
        <end position="214"/>
    </location>
</feature>
<dbReference type="Pfam" id="PF04264">
    <property type="entry name" value="YceI"/>
    <property type="match status" value="1"/>
</dbReference>
<dbReference type="PANTHER" id="PTHR34406:SF1">
    <property type="entry name" value="PROTEIN YCEI"/>
    <property type="match status" value="1"/>
</dbReference>
<sequence>MNKLSIPYFILIIAAFFFGCGGPVREKNKNATPSSLSLHVGNGKYKMIDTKKSVVAWKGSSLNGLNTQTGYVYISKGELLIDNSQPVSGTVEVDMNTIEDKKHGRENKLVNHLKDPDFFEVEKFPFTTMVITNIKPIDGGNKKVKGNLTIKGITHPVTFPAKIVFKDGIVEANGRLVIDRTKWDVRYKSAKFYENLANQTMSDSIEFQMRIVTIRKD</sequence>
<dbReference type="PANTHER" id="PTHR34406">
    <property type="entry name" value="PROTEIN YCEI"/>
    <property type="match status" value="1"/>
</dbReference>
<dbReference type="EMBL" id="JANHOH010000002">
    <property type="protein sequence ID" value="MCQ6958606.1"/>
    <property type="molecule type" value="Genomic_DNA"/>
</dbReference>
<name>A0ABT1T1W6_9SPHI</name>
<evidence type="ECO:0000313" key="4">
    <source>
        <dbReference type="Proteomes" id="UP001204376"/>
    </source>
</evidence>
<feature type="transmembrane region" description="Helical" evidence="1">
    <location>
        <begin position="6"/>
        <end position="24"/>
    </location>
</feature>
<dbReference type="SUPFAM" id="SSF101874">
    <property type="entry name" value="YceI-like"/>
    <property type="match status" value="1"/>
</dbReference>
<proteinExistence type="predicted"/>
<dbReference type="Proteomes" id="UP001204376">
    <property type="component" value="Unassembled WGS sequence"/>
</dbReference>
<keyword evidence="1" id="KW-1133">Transmembrane helix</keyword>
<dbReference type="InterPro" id="IPR036761">
    <property type="entry name" value="TTHA0802/YceI-like_sf"/>
</dbReference>
<reference evidence="3 4" key="1">
    <citation type="submission" date="2022-07" db="EMBL/GenBank/DDBJ databases">
        <title>Mucilaginibacter sp. JC4.</title>
        <authorList>
            <person name="Le V."/>
            <person name="Ko S.-R."/>
            <person name="Ahn C.-Y."/>
            <person name="Oh H.-M."/>
        </authorList>
    </citation>
    <scope>NUCLEOTIDE SEQUENCE [LARGE SCALE GENOMIC DNA]</scope>
    <source>
        <strain evidence="3 4">JC4</strain>
    </source>
</reference>
<organism evidence="3 4">
    <name type="scientific">Mucilaginibacter aquariorum</name>
    <dbReference type="NCBI Taxonomy" id="2967225"/>
    <lineage>
        <taxon>Bacteria</taxon>
        <taxon>Pseudomonadati</taxon>
        <taxon>Bacteroidota</taxon>
        <taxon>Sphingobacteriia</taxon>
        <taxon>Sphingobacteriales</taxon>
        <taxon>Sphingobacteriaceae</taxon>
        <taxon>Mucilaginibacter</taxon>
    </lineage>
</organism>
<dbReference type="InterPro" id="IPR007372">
    <property type="entry name" value="Lipid/polyisoprenoid-bd_YceI"/>
</dbReference>